<dbReference type="PANTHER" id="PTHR43245">
    <property type="entry name" value="BIFUNCTIONAL POLYMYXIN RESISTANCE PROTEIN ARNA"/>
    <property type="match status" value="1"/>
</dbReference>
<dbReference type="InterPro" id="IPR050177">
    <property type="entry name" value="Lipid_A_modif_metabolic_enz"/>
</dbReference>
<evidence type="ECO:0000313" key="4">
    <source>
        <dbReference type="EMBL" id="KAK9719741.1"/>
    </source>
</evidence>
<comment type="caution">
    <text evidence="4">The sequence shown here is derived from an EMBL/GenBank/DDBJ whole genome shotgun (WGS) entry which is preliminary data.</text>
</comment>
<name>A0ABR2W5C1_9FUNG</name>
<protein>
    <recommendedName>
        <fullName evidence="3">3-beta hydroxysteroid dehydrogenase/isomerase domain-containing protein</fullName>
    </recommendedName>
</protein>
<organism evidence="4 5">
    <name type="scientific">Basidiobolus ranarum</name>
    <dbReference type="NCBI Taxonomy" id="34480"/>
    <lineage>
        <taxon>Eukaryota</taxon>
        <taxon>Fungi</taxon>
        <taxon>Fungi incertae sedis</taxon>
        <taxon>Zoopagomycota</taxon>
        <taxon>Entomophthoromycotina</taxon>
        <taxon>Basidiobolomycetes</taxon>
        <taxon>Basidiobolales</taxon>
        <taxon>Basidiobolaceae</taxon>
        <taxon>Basidiobolus</taxon>
    </lineage>
</organism>
<comment type="similarity">
    <text evidence="1">Belongs to the 3-beta-HSD family.</text>
</comment>
<evidence type="ECO:0000256" key="1">
    <source>
        <dbReference type="ARBA" id="ARBA00009219"/>
    </source>
</evidence>
<sequence length="404" mass="46478">MTTFRVDIPEHIPNQTPLKVDTYSLEVMDRTNITTQDTYCVIGIGFVGSYLLKALLARGERRVYALDIREPTHPLLDGEQFEFRRVDTTNREELEKAMSSICEKTRIHSVFLTAGIIEPNQRLSFQYPKFYDVNVRGTQNVIEVCEMLGIARLIYTSSSTVVIGQDMVDSITNEEDGVTQYPINHYSATKILGEKIVLEVNTKRESSMEKSENNSLISTACIRPGAIFGVGDRFIVDSFCKKMADGETKVLQGGANYISEFVYIENVVHAHLLLDCYLRDEPWRFRGETFFITNCERLTNREFAHRMVNASPFPDVEFQFLPVWILWMVAYFSEFVQWILRSKISLGELDVLTPATMHLLCHNYNVSCEKARVWLDYHPAYNITDGLKRSFELYQKFSTKPPNS</sequence>
<evidence type="ECO:0000313" key="5">
    <source>
        <dbReference type="Proteomes" id="UP001479436"/>
    </source>
</evidence>
<keyword evidence="5" id="KW-1185">Reference proteome</keyword>
<dbReference type="Gene3D" id="3.40.50.720">
    <property type="entry name" value="NAD(P)-binding Rossmann-like Domain"/>
    <property type="match status" value="1"/>
</dbReference>
<dbReference type="SUPFAM" id="SSF51735">
    <property type="entry name" value="NAD(P)-binding Rossmann-fold domains"/>
    <property type="match status" value="1"/>
</dbReference>
<dbReference type="InterPro" id="IPR036291">
    <property type="entry name" value="NAD(P)-bd_dom_sf"/>
</dbReference>
<dbReference type="EMBL" id="JASJQH010007038">
    <property type="protein sequence ID" value="KAK9719741.1"/>
    <property type="molecule type" value="Genomic_DNA"/>
</dbReference>
<evidence type="ECO:0000259" key="3">
    <source>
        <dbReference type="Pfam" id="PF01073"/>
    </source>
</evidence>
<keyword evidence="2" id="KW-0560">Oxidoreductase</keyword>
<accession>A0ABR2W5C1</accession>
<feature type="domain" description="3-beta hydroxysteroid dehydrogenase/isomerase" evidence="3">
    <location>
        <begin position="43"/>
        <end position="308"/>
    </location>
</feature>
<dbReference type="PANTHER" id="PTHR43245:SF51">
    <property type="entry name" value="SHORT CHAIN DEHYDROGENASE_REDUCTASE FAMILY 42E, MEMBER 2"/>
    <property type="match status" value="1"/>
</dbReference>
<gene>
    <name evidence="4" type="ORF">K7432_004619</name>
</gene>
<evidence type="ECO:0000256" key="2">
    <source>
        <dbReference type="ARBA" id="ARBA00023002"/>
    </source>
</evidence>
<dbReference type="Proteomes" id="UP001479436">
    <property type="component" value="Unassembled WGS sequence"/>
</dbReference>
<proteinExistence type="inferred from homology"/>
<dbReference type="Pfam" id="PF01073">
    <property type="entry name" value="3Beta_HSD"/>
    <property type="match status" value="1"/>
</dbReference>
<reference evidence="4 5" key="1">
    <citation type="submission" date="2023-04" db="EMBL/GenBank/DDBJ databases">
        <title>Genome of Basidiobolus ranarum AG-B5.</title>
        <authorList>
            <person name="Stajich J.E."/>
            <person name="Carter-House D."/>
            <person name="Gryganskyi A."/>
        </authorList>
    </citation>
    <scope>NUCLEOTIDE SEQUENCE [LARGE SCALE GENOMIC DNA]</scope>
    <source>
        <strain evidence="4 5">AG-B5</strain>
    </source>
</reference>
<dbReference type="InterPro" id="IPR002225">
    <property type="entry name" value="3Beta_OHSteriod_DH/Estase"/>
</dbReference>